<gene>
    <name evidence="5" type="ORF">CLV33_102506</name>
</gene>
<comment type="caution">
    <text evidence="5">The sequence shown here is derived from an EMBL/GenBank/DDBJ whole genome shotgun (WGS) entry which is preliminary data.</text>
</comment>
<dbReference type="PROSITE" id="PS50932">
    <property type="entry name" value="HTH_LACI_2"/>
    <property type="match status" value="1"/>
</dbReference>
<sequence length="388" mass="44197">MLEIFQLLILLITSFKSTSQGENNIMITIKDIAKEANVSEGTVDRVIHNRGGVSKKTEAKIKKILEFHNFSVNPVASALAMKNKHFIAALIPEYNDSDLFWKSPYLGILKGANDVKSFGVQVTTFTFNQYDPHSYLNTFNVLLETKPTAVIMVPNFSKETKRIVNKLEFLNIPYLFLNIDIDGFNNKAFVGQDSYMAGYIAGKLINLSIPKPSTFLIVQARHNITKNNAVSNRIKGFNDYFLKNNISSETLTLKIENLNNSSETKQKINSFLKQHPEIEGVFVPSSRIYIVVDCMDSNYLDKLELIGFDNTPQNIECLKNDSVAFLISQKPFEQGYESIRLMTDYLTLKKNMPNTKIHLPIDILTKENVDYNERNEFVIEYDNTKINS</sequence>
<dbReference type="InterPro" id="IPR010982">
    <property type="entry name" value="Lambda_DNA-bd_dom_sf"/>
</dbReference>
<name>A0A362X6J9_9FLAO</name>
<protein>
    <submittedName>
        <fullName evidence="5">LacI family transcriptional regulator</fullName>
    </submittedName>
</protein>
<dbReference type="EMBL" id="PVEO01000002">
    <property type="protein sequence ID" value="PQV50641.1"/>
    <property type="molecule type" value="Genomic_DNA"/>
</dbReference>
<dbReference type="InterPro" id="IPR025997">
    <property type="entry name" value="SBP_2_dom"/>
</dbReference>
<keyword evidence="3" id="KW-0804">Transcription</keyword>
<dbReference type="InterPro" id="IPR000843">
    <property type="entry name" value="HTH_LacI"/>
</dbReference>
<accession>A0A362X6J9</accession>
<dbReference type="GO" id="GO:0003700">
    <property type="term" value="F:DNA-binding transcription factor activity"/>
    <property type="evidence" value="ECO:0007669"/>
    <property type="project" value="TreeGrafter"/>
</dbReference>
<dbReference type="AlphaFoldDB" id="A0A362X6J9"/>
<dbReference type="InterPro" id="IPR028082">
    <property type="entry name" value="Peripla_BP_I"/>
</dbReference>
<feature type="domain" description="HTH lacI-type" evidence="4">
    <location>
        <begin position="27"/>
        <end position="81"/>
    </location>
</feature>
<dbReference type="SMART" id="SM00354">
    <property type="entry name" value="HTH_LACI"/>
    <property type="match status" value="1"/>
</dbReference>
<proteinExistence type="predicted"/>
<dbReference type="Pfam" id="PF13407">
    <property type="entry name" value="Peripla_BP_4"/>
    <property type="match status" value="1"/>
</dbReference>
<dbReference type="PANTHER" id="PTHR30146:SF144">
    <property type="entry name" value="LACI-FAMILY TRANSCRIPTION REGULATOR"/>
    <property type="match status" value="1"/>
</dbReference>
<organism evidence="5 6">
    <name type="scientific">Jejuia pallidilutea</name>
    <dbReference type="NCBI Taxonomy" id="504487"/>
    <lineage>
        <taxon>Bacteria</taxon>
        <taxon>Pseudomonadati</taxon>
        <taxon>Bacteroidota</taxon>
        <taxon>Flavobacteriia</taxon>
        <taxon>Flavobacteriales</taxon>
        <taxon>Flavobacteriaceae</taxon>
        <taxon>Jejuia</taxon>
    </lineage>
</organism>
<evidence type="ECO:0000256" key="2">
    <source>
        <dbReference type="ARBA" id="ARBA00023125"/>
    </source>
</evidence>
<dbReference type="Gene3D" id="1.10.260.40">
    <property type="entry name" value="lambda repressor-like DNA-binding domains"/>
    <property type="match status" value="1"/>
</dbReference>
<dbReference type="Gene3D" id="3.40.50.2300">
    <property type="match status" value="2"/>
</dbReference>
<dbReference type="SUPFAM" id="SSF53822">
    <property type="entry name" value="Periplasmic binding protein-like I"/>
    <property type="match status" value="1"/>
</dbReference>
<dbReference type="PROSITE" id="PS00356">
    <property type="entry name" value="HTH_LACI_1"/>
    <property type="match status" value="1"/>
</dbReference>
<evidence type="ECO:0000256" key="3">
    <source>
        <dbReference type="ARBA" id="ARBA00023163"/>
    </source>
</evidence>
<evidence type="ECO:0000259" key="4">
    <source>
        <dbReference type="PROSITE" id="PS50932"/>
    </source>
</evidence>
<dbReference type="PANTHER" id="PTHR30146">
    <property type="entry name" value="LACI-RELATED TRANSCRIPTIONAL REPRESSOR"/>
    <property type="match status" value="1"/>
</dbReference>
<dbReference type="Pfam" id="PF00356">
    <property type="entry name" value="LacI"/>
    <property type="match status" value="1"/>
</dbReference>
<evidence type="ECO:0000256" key="1">
    <source>
        <dbReference type="ARBA" id="ARBA00023015"/>
    </source>
</evidence>
<keyword evidence="1" id="KW-0805">Transcription regulation</keyword>
<reference evidence="5 6" key="1">
    <citation type="submission" date="2018-02" db="EMBL/GenBank/DDBJ databases">
        <title>Genomic Encyclopedia of Archaeal and Bacterial Type Strains, Phase II (KMG-II): from individual species to whole genera.</title>
        <authorList>
            <person name="Goeker M."/>
        </authorList>
    </citation>
    <scope>NUCLEOTIDE SEQUENCE [LARGE SCALE GENOMIC DNA]</scope>
    <source>
        <strain evidence="5 6">DSM 21165</strain>
    </source>
</reference>
<dbReference type="SUPFAM" id="SSF47413">
    <property type="entry name" value="lambda repressor-like DNA-binding domains"/>
    <property type="match status" value="1"/>
</dbReference>
<evidence type="ECO:0000313" key="5">
    <source>
        <dbReference type="EMBL" id="PQV50641.1"/>
    </source>
</evidence>
<dbReference type="CDD" id="cd01392">
    <property type="entry name" value="HTH_LacI"/>
    <property type="match status" value="1"/>
</dbReference>
<keyword evidence="2" id="KW-0238">DNA-binding</keyword>
<dbReference type="GO" id="GO:0000976">
    <property type="term" value="F:transcription cis-regulatory region binding"/>
    <property type="evidence" value="ECO:0007669"/>
    <property type="project" value="TreeGrafter"/>
</dbReference>
<evidence type="ECO:0000313" key="6">
    <source>
        <dbReference type="Proteomes" id="UP000251545"/>
    </source>
</evidence>
<dbReference type="Proteomes" id="UP000251545">
    <property type="component" value="Unassembled WGS sequence"/>
</dbReference>